<dbReference type="RefSeq" id="XP_067473980.1">
    <property type="nucleotide sequence ID" value="XM_067629437.1"/>
</dbReference>
<dbReference type="Proteomes" id="UP000184499">
    <property type="component" value="Unassembled WGS sequence"/>
</dbReference>
<reference evidence="2" key="1">
    <citation type="journal article" date="2017" name="Genome Biol.">
        <title>Comparative genomics reveals high biological diversity and specific adaptations in the industrially and medically important fungal genus Aspergillus.</title>
        <authorList>
            <person name="de Vries R.P."/>
            <person name="Riley R."/>
            <person name="Wiebenga A."/>
            <person name="Aguilar-Osorio G."/>
            <person name="Amillis S."/>
            <person name="Uchima C.A."/>
            <person name="Anderluh G."/>
            <person name="Asadollahi M."/>
            <person name="Askin M."/>
            <person name="Barry K."/>
            <person name="Battaglia E."/>
            <person name="Bayram O."/>
            <person name="Benocci T."/>
            <person name="Braus-Stromeyer S.A."/>
            <person name="Caldana C."/>
            <person name="Canovas D."/>
            <person name="Cerqueira G.C."/>
            <person name="Chen F."/>
            <person name="Chen W."/>
            <person name="Choi C."/>
            <person name="Clum A."/>
            <person name="Dos Santos R.A."/>
            <person name="Damasio A.R."/>
            <person name="Diallinas G."/>
            <person name="Emri T."/>
            <person name="Fekete E."/>
            <person name="Flipphi M."/>
            <person name="Freyberg S."/>
            <person name="Gallo A."/>
            <person name="Gournas C."/>
            <person name="Habgood R."/>
            <person name="Hainaut M."/>
            <person name="Harispe M.L."/>
            <person name="Henrissat B."/>
            <person name="Hilden K.S."/>
            <person name="Hope R."/>
            <person name="Hossain A."/>
            <person name="Karabika E."/>
            <person name="Karaffa L."/>
            <person name="Karanyi Z."/>
            <person name="Krasevec N."/>
            <person name="Kuo A."/>
            <person name="Kusch H."/>
            <person name="LaButti K."/>
            <person name="Lagendijk E.L."/>
            <person name="Lapidus A."/>
            <person name="Levasseur A."/>
            <person name="Lindquist E."/>
            <person name="Lipzen A."/>
            <person name="Logrieco A.F."/>
            <person name="MacCabe A."/>
            <person name="Maekelae M.R."/>
            <person name="Malavazi I."/>
            <person name="Melin P."/>
            <person name="Meyer V."/>
            <person name="Mielnichuk N."/>
            <person name="Miskei M."/>
            <person name="Molnar A.P."/>
            <person name="Mule G."/>
            <person name="Ngan C.Y."/>
            <person name="Orejas M."/>
            <person name="Orosz E."/>
            <person name="Ouedraogo J.P."/>
            <person name="Overkamp K.M."/>
            <person name="Park H.-S."/>
            <person name="Perrone G."/>
            <person name="Piumi F."/>
            <person name="Punt P.J."/>
            <person name="Ram A.F."/>
            <person name="Ramon A."/>
            <person name="Rauscher S."/>
            <person name="Record E."/>
            <person name="Riano-Pachon D.M."/>
            <person name="Robert V."/>
            <person name="Roehrig J."/>
            <person name="Ruller R."/>
            <person name="Salamov A."/>
            <person name="Salih N.S."/>
            <person name="Samson R.A."/>
            <person name="Sandor E."/>
            <person name="Sanguinetti M."/>
            <person name="Schuetze T."/>
            <person name="Sepcic K."/>
            <person name="Shelest E."/>
            <person name="Sherlock G."/>
            <person name="Sophianopoulou V."/>
            <person name="Squina F.M."/>
            <person name="Sun H."/>
            <person name="Susca A."/>
            <person name="Todd R.B."/>
            <person name="Tsang A."/>
            <person name="Unkles S.E."/>
            <person name="van de Wiele N."/>
            <person name="van Rossen-Uffink D."/>
            <person name="Oliveira J.V."/>
            <person name="Vesth T.C."/>
            <person name="Visser J."/>
            <person name="Yu J.-H."/>
            <person name="Zhou M."/>
            <person name="Andersen M.R."/>
            <person name="Archer D.B."/>
            <person name="Baker S.E."/>
            <person name="Benoit I."/>
            <person name="Brakhage A.A."/>
            <person name="Braus G.H."/>
            <person name="Fischer R."/>
            <person name="Frisvad J.C."/>
            <person name="Goldman G.H."/>
            <person name="Houbraken J."/>
            <person name="Oakley B."/>
            <person name="Pocsi I."/>
            <person name="Scazzocchio C."/>
            <person name="Seiboth B."/>
            <person name="vanKuyk P.A."/>
            <person name="Wortman J."/>
            <person name="Dyer P.S."/>
            <person name="Grigoriev I.V."/>
        </authorList>
    </citation>
    <scope>NUCLEOTIDE SEQUENCE [LARGE SCALE GENOMIC DNA]</scope>
    <source>
        <strain evidence="2">CBS 101740 / IMI 381727 / IBT 21946</strain>
    </source>
</reference>
<dbReference type="AlphaFoldDB" id="A0A1L9U4X5"/>
<dbReference type="VEuPathDB" id="FungiDB:ASPBRDRAFT_79022"/>
<protein>
    <submittedName>
        <fullName evidence="1">Uncharacterized protein</fullName>
    </submittedName>
</protein>
<name>A0A1L9U4X5_ASPBC</name>
<dbReference type="GeneID" id="93581924"/>
<sequence length="127" mass="13913">MVEHPYSFNNQTTCWEPDKVPLNAMMGLRVRYSCLPGASDLALRLKPRPAVLGQPIHGRNGCLLDRACIIPPKAPTARPDLFWPVIVTASSVWMGPPDLSVYIPVACTPSTQEVAIAARGCHHHKGY</sequence>
<dbReference type="OrthoDB" id="4500457at2759"/>
<keyword evidence="2" id="KW-1185">Reference proteome</keyword>
<organism evidence="1 2">
    <name type="scientific">Aspergillus brasiliensis (strain CBS 101740 / IMI 381727 / IBT 21946)</name>
    <dbReference type="NCBI Taxonomy" id="767769"/>
    <lineage>
        <taxon>Eukaryota</taxon>
        <taxon>Fungi</taxon>
        <taxon>Dikarya</taxon>
        <taxon>Ascomycota</taxon>
        <taxon>Pezizomycotina</taxon>
        <taxon>Eurotiomycetes</taxon>
        <taxon>Eurotiomycetidae</taxon>
        <taxon>Eurotiales</taxon>
        <taxon>Aspergillaceae</taxon>
        <taxon>Aspergillus</taxon>
        <taxon>Aspergillus subgen. Circumdati</taxon>
    </lineage>
</organism>
<dbReference type="OMA" id="SSVWMGP"/>
<proteinExistence type="predicted"/>
<dbReference type="EMBL" id="KV878697">
    <property type="protein sequence ID" value="OJJ66730.1"/>
    <property type="molecule type" value="Genomic_DNA"/>
</dbReference>
<accession>A0A1L9U4X5</accession>
<gene>
    <name evidence="1" type="ORF">ASPBRDRAFT_79022</name>
</gene>
<evidence type="ECO:0000313" key="1">
    <source>
        <dbReference type="EMBL" id="OJJ66730.1"/>
    </source>
</evidence>
<evidence type="ECO:0000313" key="2">
    <source>
        <dbReference type="Proteomes" id="UP000184499"/>
    </source>
</evidence>